<dbReference type="AlphaFoldDB" id="A0A6A4T6Y7"/>
<evidence type="ECO:0000256" key="1">
    <source>
        <dbReference type="SAM" id="MobiDB-lite"/>
    </source>
</evidence>
<evidence type="ECO:0000313" key="2">
    <source>
        <dbReference type="EMBL" id="KAF0037952.1"/>
    </source>
</evidence>
<feature type="region of interest" description="Disordered" evidence="1">
    <location>
        <begin position="1"/>
        <end position="48"/>
    </location>
</feature>
<dbReference type="EMBL" id="VEVO01000009">
    <property type="protein sequence ID" value="KAF0037952.1"/>
    <property type="molecule type" value="Genomic_DNA"/>
</dbReference>
<comment type="caution">
    <text evidence="2">The sequence shown here is derived from an EMBL/GenBank/DDBJ whole genome shotgun (WGS) entry which is preliminary data.</text>
</comment>
<gene>
    <name evidence="2" type="ORF">F2P81_010826</name>
</gene>
<name>A0A6A4T6Y7_SCOMX</name>
<sequence length="114" mass="12280">MRRGGGRVVEDQVPSTFTRPPDGEEAEERCSGAAGVGGRGSGGCWSRTGAGGVGSDPDALSGEGSGVGLKCCSVCFWERDIGYFGRDRHQKLTRWVHRVKLPIFKIFKQKPILL</sequence>
<reference evidence="2 3" key="1">
    <citation type="submission" date="2019-06" db="EMBL/GenBank/DDBJ databases">
        <title>Draft genomes of female and male turbot (Scophthalmus maximus).</title>
        <authorList>
            <person name="Xu H."/>
            <person name="Xu X.-W."/>
            <person name="Shao C."/>
            <person name="Chen S."/>
        </authorList>
    </citation>
    <scope>NUCLEOTIDE SEQUENCE [LARGE SCALE GENOMIC DNA]</scope>
    <source>
        <strain evidence="2">Ysfricsl-2016a</strain>
        <tissue evidence="2">Blood</tissue>
    </source>
</reference>
<organism evidence="2 3">
    <name type="scientific">Scophthalmus maximus</name>
    <name type="common">Turbot</name>
    <name type="synonym">Psetta maxima</name>
    <dbReference type="NCBI Taxonomy" id="52904"/>
    <lineage>
        <taxon>Eukaryota</taxon>
        <taxon>Metazoa</taxon>
        <taxon>Chordata</taxon>
        <taxon>Craniata</taxon>
        <taxon>Vertebrata</taxon>
        <taxon>Euteleostomi</taxon>
        <taxon>Actinopterygii</taxon>
        <taxon>Neopterygii</taxon>
        <taxon>Teleostei</taxon>
        <taxon>Neoteleostei</taxon>
        <taxon>Acanthomorphata</taxon>
        <taxon>Carangaria</taxon>
        <taxon>Pleuronectiformes</taxon>
        <taxon>Pleuronectoidei</taxon>
        <taxon>Scophthalmidae</taxon>
        <taxon>Scophthalmus</taxon>
    </lineage>
</organism>
<feature type="compositionally biased region" description="Gly residues" evidence="1">
    <location>
        <begin position="34"/>
        <end position="48"/>
    </location>
</feature>
<protein>
    <submittedName>
        <fullName evidence="2">Uncharacterized protein</fullName>
    </submittedName>
</protein>
<evidence type="ECO:0000313" key="3">
    <source>
        <dbReference type="Proteomes" id="UP000438429"/>
    </source>
</evidence>
<proteinExistence type="predicted"/>
<dbReference type="Proteomes" id="UP000438429">
    <property type="component" value="Unassembled WGS sequence"/>
</dbReference>
<accession>A0A6A4T6Y7</accession>